<gene>
    <name evidence="2" type="ORF">GNP35_07460</name>
</gene>
<dbReference type="OrthoDB" id="9776279at2"/>
<keyword evidence="3" id="KW-1185">Reference proteome</keyword>
<evidence type="ECO:0000313" key="3">
    <source>
        <dbReference type="Proteomes" id="UP000439994"/>
    </source>
</evidence>
<organism evidence="2 3">
    <name type="scientific">Psychrosphaera haliotis</name>
    <dbReference type="NCBI Taxonomy" id="555083"/>
    <lineage>
        <taxon>Bacteria</taxon>
        <taxon>Pseudomonadati</taxon>
        <taxon>Pseudomonadota</taxon>
        <taxon>Gammaproteobacteria</taxon>
        <taxon>Alteromonadales</taxon>
        <taxon>Pseudoalteromonadaceae</taxon>
        <taxon>Psychrosphaera</taxon>
    </lineage>
</organism>
<dbReference type="EMBL" id="WOCD01000003">
    <property type="protein sequence ID" value="MUH72327.1"/>
    <property type="molecule type" value="Genomic_DNA"/>
</dbReference>
<evidence type="ECO:0000256" key="1">
    <source>
        <dbReference type="SAM" id="MobiDB-lite"/>
    </source>
</evidence>
<dbReference type="RefSeq" id="WP_155695516.1">
    <property type="nucleotide sequence ID" value="NZ_WOCD01000003.1"/>
</dbReference>
<evidence type="ECO:0000313" key="2">
    <source>
        <dbReference type="EMBL" id="MUH72327.1"/>
    </source>
</evidence>
<dbReference type="AlphaFoldDB" id="A0A6N8FAZ8"/>
<sequence>MNLRNPQENELAANSDQSEQQGAAQNTSDESSQQTEPQNDQQTENTGNITSNVEQAAIDPSLYAQFQDLSPTYEAEFSEQIQKAIGERLESGFEFTSIYPGFYLMICEGQSCFWLNRLIAEQKIPEPDGLIMIGAYMPQADLNRAFADEVAKTEFPVLDIISANHNQWTHAIKKWRKKMARKNFKTNYRQRELTFFFDYRDQQRRMIKEIYGFTNAVGL</sequence>
<comment type="caution">
    <text evidence="2">The sequence shown here is derived from an EMBL/GenBank/DDBJ whole genome shotgun (WGS) entry which is preliminary data.</text>
</comment>
<protein>
    <submittedName>
        <fullName evidence="2">DUF3530 family protein</fullName>
    </submittedName>
</protein>
<accession>A0A6N8FAZ8</accession>
<feature type="region of interest" description="Disordered" evidence="1">
    <location>
        <begin position="1"/>
        <end position="46"/>
    </location>
</feature>
<name>A0A6N8FAZ8_9GAMM</name>
<proteinExistence type="predicted"/>
<dbReference type="Proteomes" id="UP000439994">
    <property type="component" value="Unassembled WGS sequence"/>
</dbReference>
<dbReference type="InterPro" id="IPR022529">
    <property type="entry name" value="DUF3530"/>
</dbReference>
<reference evidence="2 3" key="1">
    <citation type="submission" date="2019-11" db="EMBL/GenBank/DDBJ databases">
        <title>P. haliotis isolates from Z. marina roots.</title>
        <authorList>
            <person name="Cohen M."/>
            <person name="Jospin G."/>
            <person name="Eisen J.A."/>
            <person name="Coil D.A."/>
        </authorList>
    </citation>
    <scope>NUCLEOTIDE SEQUENCE [LARGE SCALE GENOMIC DNA]</scope>
    <source>
        <strain evidence="2 3">UCD-MCMsp1aY</strain>
    </source>
</reference>
<dbReference type="Pfam" id="PF12048">
    <property type="entry name" value="DUF3530"/>
    <property type="match status" value="1"/>
</dbReference>